<evidence type="ECO:0000313" key="2">
    <source>
        <dbReference type="Proteomes" id="UP000886523"/>
    </source>
</evidence>
<keyword evidence="2" id="KW-1185">Reference proteome</keyword>
<evidence type="ECO:0008006" key="3">
    <source>
        <dbReference type="Google" id="ProtNLM"/>
    </source>
</evidence>
<organism evidence="1 2">
    <name type="scientific">Hydnum rufescens UP504</name>
    <dbReference type="NCBI Taxonomy" id="1448309"/>
    <lineage>
        <taxon>Eukaryota</taxon>
        <taxon>Fungi</taxon>
        <taxon>Dikarya</taxon>
        <taxon>Basidiomycota</taxon>
        <taxon>Agaricomycotina</taxon>
        <taxon>Agaricomycetes</taxon>
        <taxon>Cantharellales</taxon>
        <taxon>Hydnaceae</taxon>
        <taxon>Hydnum</taxon>
    </lineage>
</organism>
<gene>
    <name evidence="1" type="ORF">BS47DRAFT_1310155</name>
</gene>
<protein>
    <recommendedName>
        <fullName evidence="3">Transposase</fullName>
    </recommendedName>
</protein>
<proteinExistence type="predicted"/>
<dbReference type="Pfam" id="PF18759">
    <property type="entry name" value="Plavaka"/>
    <property type="match status" value="1"/>
</dbReference>
<evidence type="ECO:0000313" key="1">
    <source>
        <dbReference type="EMBL" id="KAF9503177.1"/>
    </source>
</evidence>
<dbReference type="AlphaFoldDB" id="A0A9P6ACN9"/>
<comment type="caution">
    <text evidence="1">The sequence shown here is derived from an EMBL/GenBank/DDBJ whole genome shotgun (WGS) entry which is preliminary data.</text>
</comment>
<reference evidence="1" key="1">
    <citation type="journal article" date="2020" name="Nat. Commun.">
        <title>Large-scale genome sequencing of mycorrhizal fungi provides insights into the early evolution of symbiotic traits.</title>
        <authorList>
            <person name="Miyauchi S."/>
            <person name="Kiss E."/>
            <person name="Kuo A."/>
            <person name="Drula E."/>
            <person name="Kohler A."/>
            <person name="Sanchez-Garcia M."/>
            <person name="Morin E."/>
            <person name="Andreopoulos B."/>
            <person name="Barry K.W."/>
            <person name="Bonito G."/>
            <person name="Buee M."/>
            <person name="Carver A."/>
            <person name="Chen C."/>
            <person name="Cichocki N."/>
            <person name="Clum A."/>
            <person name="Culley D."/>
            <person name="Crous P.W."/>
            <person name="Fauchery L."/>
            <person name="Girlanda M."/>
            <person name="Hayes R.D."/>
            <person name="Keri Z."/>
            <person name="LaButti K."/>
            <person name="Lipzen A."/>
            <person name="Lombard V."/>
            <person name="Magnuson J."/>
            <person name="Maillard F."/>
            <person name="Murat C."/>
            <person name="Nolan M."/>
            <person name="Ohm R.A."/>
            <person name="Pangilinan J."/>
            <person name="Pereira M.F."/>
            <person name="Perotto S."/>
            <person name="Peter M."/>
            <person name="Pfister S."/>
            <person name="Riley R."/>
            <person name="Sitrit Y."/>
            <person name="Stielow J.B."/>
            <person name="Szollosi G."/>
            <person name="Zifcakova L."/>
            <person name="Stursova M."/>
            <person name="Spatafora J.W."/>
            <person name="Tedersoo L."/>
            <person name="Vaario L.M."/>
            <person name="Yamada A."/>
            <person name="Yan M."/>
            <person name="Wang P."/>
            <person name="Xu J."/>
            <person name="Bruns T."/>
            <person name="Baldrian P."/>
            <person name="Vilgalys R."/>
            <person name="Dunand C."/>
            <person name="Henrissat B."/>
            <person name="Grigoriev I.V."/>
            <person name="Hibbett D."/>
            <person name="Nagy L.G."/>
            <person name="Martin F.M."/>
        </authorList>
    </citation>
    <scope>NUCLEOTIDE SEQUENCE</scope>
    <source>
        <strain evidence="1">UP504</strain>
    </source>
</reference>
<dbReference type="InterPro" id="IPR041078">
    <property type="entry name" value="Plavaka"/>
</dbReference>
<name>A0A9P6ACN9_9AGAM</name>
<dbReference type="OrthoDB" id="2688393at2759"/>
<dbReference type="EMBL" id="MU129423">
    <property type="protein sequence ID" value="KAF9503177.1"/>
    <property type="molecule type" value="Genomic_DNA"/>
</dbReference>
<sequence length="128" mass="14830">MGTLTQSQTLWGKLRSLEDPQKPCFPWVSLEEFEVVDWLSSSGLLQAKINDFLTLSWVWSHHNPLSFGTAKTMYKWIEKYMPKGPGWKMETIILDNAPVEPQTLYYQNPVECAEYLLSNPTFSDGMMY</sequence>
<dbReference type="Proteomes" id="UP000886523">
    <property type="component" value="Unassembled WGS sequence"/>
</dbReference>
<accession>A0A9P6ACN9</accession>